<evidence type="ECO:0000313" key="3">
    <source>
        <dbReference type="Proteomes" id="UP001159363"/>
    </source>
</evidence>
<keyword evidence="3" id="KW-1185">Reference proteome</keyword>
<name>A0ABQ9GJH1_9NEOP</name>
<accession>A0ABQ9GJH1</accession>
<feature type="compositionally biased region" description="Polar residues" evidence="1">
    <location>
        <begin position="118"/>
        <end position="134"/>
    </location>
</feature>
<dbReference type="EMBL" id="JARBHB010000011">
    <property type="protein sequence ID" value="KAJ8872161.1"/>
    <property type="molecule type" value="Genomic_DNA"/>
</dbReference>
<reference evidence="2 3" key="1">
    <citation type="submission" date="2023-02" db="EMBL/GenBank/DDBJ databases">
        <title>LHISI_Scaffold_Assembly.</title>
        <authorList>
            <person name="Stuart O.P."/>
            <person name="Cleave R."/>
            <person name="Magrath M.J.L."/>
            <person name="Mikheyev A.S."/>
        </authorList>
    </citation>
    <scope>NUCLEOTIDE SEQUENCE [LARGE SCALE GENOMIC DNA]</scope>
    <source>
        <strain evidence="2">Daus_M_001</strain>
        <tissue evidence="2">Leg muscle</tissue>
    </source>
</reference>
<feature type="region of interest" description="Disordered" evidence="1">
    <location>
        <begin position="118"/>
        <end position="138"/>
    </location>
</feature>
<organism evidence="2 3">
    <name type="scientific">Dryococelus australis</name>
    <dbReference type="NCBI Taxonomy" id="614101"/>
    <lineage>
        <taxon>Eukaryota</taxon>
        <taxon>Metazoa</taxon>
        <taxon>Ecdysozoa</taxon>
        <taxon>Arthropoda</taxon>
        <taxon>Hexapoda</taxon>
        <taxon>Insecta</taxon>
        <taxon>Pterygota</taxon>
        <taxon>Neoptera</taxon>
        <taxon>Polyneoptera</taxon>
        <taxon>Phasmatodea</taxon>
        <taxon>Verophasmatodea</taxon>
        <taxon>Anareolatae</taxon>
        <taxon>Phasmatidae</taxon>
        <taxon>Eurycanthinae</taxon>
        <taxon>Dryococelus</taxon>
    </lineage>
</organism>
<gene>
    <name evidence="2" type="ORF">PR048_025763</name>
</gene>
<sequence>MMYLLRSIPIRLEVRFGGYTGSGIRGQSAQGSISRPFWCTVPPKLNFTVLCALEPAPYLHWLLHGCEDTPSLTELQWSYIKVTVGTSKVPDLQDLCARIVEAVLTGHVAANMDGSRVQTTHPACHHTSSQNPSYSGIVRHDSSLRESGVTRPGSEPGSHWWEASSLTAQPPSLHGVRRLLEKAGLIIASHCDRRQPMHS</sequence>
<protein>
    <submittedName>
        <fullName evidence="2">Uncharacterized protein</fullName>
    </submittedName>
</protein>
<proteinExistence type="predicted"/>
<comment type="caution">
    <text evidence="2">The sequence shown here is derived from an EMBL/GenBank/DDBJ whole genome shotgun (WGS) entry which is preliminary data.</text>
</comment>
<evidence type="ECO:0000256" key="1">
    <source>
        <dbReference type="SAM" id="MobiDB-lite"/>
    </source>
</evidence>
<dbReference type="Proteomes" id="UP001159363">
    <property type="component" value="Chromosome 10"/>
</dbReference>
<evidence type="ECO:0000313" key="2">
    <source>
        <dbReference type="EMBL" id="KAJ8872161.1"/>
    </source>
</evidence>